<dbReference type="AlphaFoldDB" id="A0A0N4URH6"/>
<evidence type="ECO:0000313" key="2">
    <source>
        <dbReference type="EMBL" id="VDN54102.1"/>
    </source>
</evidence>
<keyword evidence="4" id="KW-1185">Reference proteome</keyword>
<feature type="chain" id="PRO_5041162186" evidence="1">
    <location>
        <begin position="19"/>
        <end position="85"/>
    </location>
</feature>
<evidence type="ECO:0000313" key="5">
    <source>
        <dbReference type="WBParaSite" id="DME_0001065701-mRNA-1"/>
    </source>
</evidence>
<gene>
    <name evidence="2" type="ORF">DME_LOCUS4075</name>
</gene>
<accession>A0A0N4URH6</accession>
<proteinExistence type="predicted"/>
<protein>
    <submittedName>
        <fullName evidence="5">Secreted protein</fullName>
    </submittedName>
</protein>
<name>A0A0N4URH6_DRAME</name>
<evidence type="ECO:0000256" key="1">
    <source>
        <dbReference type="SAM" id="SignalP"/>
    </source>
</evidence>
<reference evidence="2 4" key="2">
    <citation type="submission" date="2018-11" db="EMBL/GenBank/DDBJ databases">
        <authorList>
            <consortium name="Pathogen Informatics"/>
        </authorList>
    </citation>
    <scope>NUCLEOTIDE SEQUENCE [LARGE SCALE GENOMIC DNA]</scope>
</reference>
<keyword evidence="1" id="KW-0732">Signal</keyword>
<dbReference type="WBParaSite" id="DME_0001065701-mRNA-1">
    <property type="protein sequence ID" value="DME_0001065701-mRNA-1"/>
    <property type="gene ID" value="DME_0001065701"/>
</dbReference>
<evidence type="ECO:0000313" key="3">
    <source>
        <dbReference type="Proteomes" id="UP000038040"/>
    </source>
</evidence>
<reference evidence="5" key="1">
    <citation type="submission" date="2017-02" db="UniProtKB">
        <authorList>
            <consortium name="WormBaseParasite"/>
        </authorList>
    </citation>
    <scope>IDENTIFICATION</scope>
</reference>
<sequence>MTYFVYLPLLFFISCVGAGDVSIAVCNKPLPPPAPPQVPRVAAPAQEVQYRPTVDPNLCFDLDPACSEVFNLEQPQQTIPDQRNP</sequence>
<dbReference type="Proteomes" id="UP000274756">
    <property type="component" value="Unassembled WGS sequence"/>
</dbReference>
<feature type="signal peptide" evidence="1">
    <location>
        <begin position="1"/>
        <end position="18"/>
    </location>
</feature>
<dbReference type="Proteomes" id="UP000038040">
    <property type="component" value="Unplaced"/>
</dbReference>
<evidence type="ECO:0000313" key="4">
    <source>
        <dbReference type="Proteomes" id="UP000274756"/>
    </source>
</evidence>
<organism evidence="3 5">
    <name type="scientific">Dracunculus medinensis</name>
    <name type="common">Guinea worm</name>
    <dbReference type="NCBI Taxonomy" id="318479"/>
    <lineage>
        <taxon>Eukaryota</taxon>
        <taxon>Metazoa</taxon>
        <taxon>Ecdysozoa</taxon>
        <taxon>Nematoda</taxon>
        <taxon>Chromadorea</taxon>
        <taxon>Rhabditida</taxon>
        <taxon>Spirurina</taxon>
        <taxon>Dracunculoidea</taxon>
        <taxon>Dracunculidae</taxon>
        <taxon>Dracunculus</taxon>
    </lineage>
</organism>
<dbReference type="EMBL" id="UYYG01000273">
    <property type="protein sequence ID" value="VDN54102.1"/>
    <property type="molecule type" value="Genomic_DNA"/>
</dbReference>